<dbReference type="GO" id="GO:2001295">
    <property type="term" value="P:malonyl-CoA biosynthetic process"/>
    <property type="evidence" value="ECO:0007669"/>
    <property type="project" value="UniProtKB-UniRule"/>
</dbReference>
<dbReference type="Proteomes" id="UP000183257">
    <property type="component" value="Unassembled WGS sequence"/>
</dbReference>
<dbReference type="InterPro" id="IPR029045">
    <property type="entry name" value="ClpP/crotonase-like_dom_sf"/>
</dbReference>
<dbReference type="InterPro" id="IPR034733">
    <property type="entry name" value="AcCoA_carboxyl_beta"/>
</dbReference>
<comment type="similarity">
    <text evidence="4">Belongs to the AccD/PCCB family.</text>
</comment>
<comment type="caution">
    <text evidence="4">Lacks conserved residue(s) required for the propagation of feature annotation.</text>
</comment>
<feature type="domain" description="CoA carboxyltransferase N-terminal" evidence="6">
    <location>
        <begin position="25"/>
        <end position="292"/>
    </location>
</feature>
<dbReference type="NCBIfam" id="TIGR00515">
    <property type="entry name" value="accD"/>
    <property type="match status" value="1"/>
</dbReference>
<dbReference type="GO" id="GO:0016743">
    <property type="term" value="F:carboxyl- or carbamoyltransferase activity"/>
    <property type="evidence" value="ECO:0007669"/>
    <property type="project" value="UniProtKB-UniRule"/>
</dbReference>
<evidence type="ECO:0000256" key="2">
    <source>
        <dbReference type="ARBA" id="ARBA00022832"/>
    </source>
</evidence>
<organism evidence="7 8">
    <name type="scientific">Cellulophaga fucicola</name>
    <dbReference type="NCBI Taxonomy" id="76595"/>
    <lineage>
        <taxon>Bacteria</taxon>
        <taxon>Pseudomonadati</taxon>
        <taxon>Bacteroidota</taxon>
        <taxon>Flavobacteriia</taxon>
        <taxon>Flavobacteriales</taxon>
        <taxon>Flavobacteriaceae</taxon>
        <taxon>Cellulophaga</taxon>
    </lineage>
</organism>
<dbReference type="PRINTS" id="PR01070">
    <property type="entry name" value="ACCCTRFRASEB"/>
</dbReference>
<comment type="catalytic activity">
    <reaction evidence="4">
        <text>N(6)-carboxybiotinyl-L-lysyl-[protein] + acetyl-CoA = N(6)-biotinyl-L-lysyl-[protein] + malonyl-CoA</text>
        <dbReference type="Rhea" id="RHEA:54728"/>
        <dbReference type="Rhea" id="RHEA-COMP:10505"/>
        <dbReference type="Rhea" id="RHEA-COMP:10506"/>
        <dbReference type="ChEBI" id="CHEBI:57288"/>
        <dbReference type="ChEBI" id="CHEBI:57384"/>
        <dbReference type="ChEBI" id="CHEBI:83144"/>
        <dbReference type="ChEBI" id="CHEBI:83145"/>
        <dbReference type="EC" id="2.1.3.15"/>
    </reaction>
</comment>
<protein>
    <recommendedName>
        <fullName evidence="4">Acetyl-coenzyme A carboxylase carboxyl transferase subunit beta</fullName>
        <shortName evidence="4">ACCase subunit beta</shortName>
        <shortName evidence="4">Acetyl-CoA carboxylase carboxyltransferase subunit beta</shortName>
        <ecNumber evidence="4">2.1.3.15</ecNumber>
    </recommendedName>
</protein>
<dbReference type="InterPro" id="IPR011762">
    <property type="entry name" value="COA_CT_N"/>
</dbReference>
<dbReference type="EMBL" id="FPIY01000009">
    <property type="protein sequence ID" value="SFW68722.1"/>
    <property type="molecule type" value="Genomic_DNA"/>
</dbReference>
<dbReference type="GO" id="GO:0003989">
    <property type="term" value="F:acetyl-CoA carboxylase activity"/>
    <property type="evidence" value="ECO:0007669"/>
    <property type="project" value="InterPro"/>
</dbReference>
<accession>A0A1K1R901</accession>
<dbReference type="OrthoDB" id="9772975at2"/>
<comment type="function">
    <text evidence="4">Component of the acetyl coenzyme A carboxylase (ACC) complex. Biotin carboxylase (BC) catalyzes the carboxylation of biotin on its carrier protein (BCCP) and then the CO(2) group is transferred by the transcarboxylase to acetyl-CoA to form malonyl-CoA.</text>
</comment>
<comment type="subunit">
    <text evidence="4">Acetyl-CoA carboxylase is a heterohexamer composed of biotin carboxyl carrier protein (AccB), biotin carboxylase (AccC) and two subunits each of ACCase subunit alpha (AccA) and ACCase subunit beta (AccD).</text>
</comment>
<gene>
    <name evidence="4" type="primary">accD</name>
    <name evidence="7" type="ORF">SAMN05660313_03427</name>
</gene>
<keyword evidence="4" id="KW-0444">Lipid biosynthesis</keyword>
<dbReference type="GO" id="GO:0005524">
    <property type="term" value="F:ATP binding"/>
    <property type="evidence" value="ECO:0007669"/>
    <property type="project" value="UniProtKB-KW"/>
</dbReference>
<evidence type="ECO:0000313" key="8">
    <source>
        <dbReference type="Proteomes" id="UP000183257"/>
    </source>
</evidence>
<keyword evidence="4" id="KW-0067">ATP-binding</keyword>
<evidence type="ECO:0000256" key="4">
    <source>
        <dbReference type="HAMAP-Rule" id="MF_01395"/>
    </source>
</evidence>
<dbReference type="PROSITE" id="PS50980">
    <property type="entry name" value="COA_CT_NTER"/>
    <property type="match status" value="1"/>
</dbReference>
<keyword evidence="2 4" id="KW-0276">Fatty acid metabolism</keyword>
<evidence type="ECO:0000256" key="1">
    <source>
        <dbReference type="ARBA" id="ARBA00022679"/>
    </source>
</evidence>
<dbReference type="UniPathway" id="UPA00655">
    <property type="reaction ID" value="UER00711"/>
</dbReference>
<dbReference type="PANTHER" id="PTHR42995">
    <property type="entry name" value="ACETYL-COENZYME A CARBOXYLASE CARBOXYL TRANSFERASE SUBUNIT BETA, CHLOROPLASTIC"/>
    <property type="match status" value="1"/>
</dbReference>
<dbReference type="PANTHER" id="PTHR42995:SF5">
    <property type="entry name" value="ACETYL-COENZYME A CARBOXYLASE CARBOXYL TRANSFERASE SUBUNIT BETA, CHLOROPLASTIC"/>
    <property type="match status" value="1"/>
</dbReference>
<keyword evidence="4" id="KW-0547">Nucleotide-binding</keyword>
<keyword evidence="4" id="KW-0443">Lipid metabolism</keyword>
<comment type="pathway">
    <text evidence="4">Lipid metabolism; malonyl-CoA biosynthesis; malonyl-CoA from acetyl-CoA: step 1/1.</text>
</comment>
<dbReference type="HAMAP" id="MF_01395">
    <property type="entry name" value="AcetylCoA_CT_beta"/>
    <property type="match status" value="1"/>
</dbReference>
<evidence type="ECO:0000256" key="5">
    <source>
        <dbReference type="SAM" id="MobiDB-lite"/>
    </source>
</evidence>
<dbReference type="Gene3D" id="3.90.226.10">
    <property type="entry name" value="2-enoyl-CoA Hydratase, Chain A, domain 1"/>
    <property type="match status" value="1"/>
</dbReference>
<proteinExistence type="inferred from homology"/>
<keyword evidence="4" id="KW-0963">Cytoplasm</keyword>
<dbReference type="STRING" id="76595.SAMN05660313_03427"/>
<dbReference type="GO" id="GO:0009317">
    <property type="term" value="C:acetyl-CoA carboxylase complex"/>
    <property type="evidence" value="ECO:0007669"/>
    <property type="project" value="InterPro"/>
</dbReference>
<name>A0A1K1R901_9FLAO</name>
<dbReference type="SUPFAM" id="SSF52096">
    <property type="entry name" value="ClpP/crotonase"/>
    <property type="match status" value="1"/>
</dbReference>
<dbReference type="InterPro" id="IPR000438">
    <property type="entry name" value="Acetyl_CoA_COase_Trfase_b_su"/>
</dbReference>
<evidence type="ECO:0000313" key="7">
    <source>
        <dbReference type="EMBL" id="SFW68722.1"/>
    </source>
</evidence>
<dbReference type="EC" id="2.1.3.15" evidence="4"/>
<keyword evidence="8" id="KW-1185">Reference proteome</keyword>
<keyword evidence="3 4" id="KW-0275">Fatty acid biosynthesis</keyword>
<evidence type="ECO:0000256" key="3">
    <source>
        <dbReference type="ARBA" id="ARBA00023160"/>
    </source>
</evidence>
<dbReference type="Pfam" id="PF01039">
    <property type="entry name" value="Carboxyl_trans"/>
    <property type="match status" value="1"/>
</dbReference>
<dbReference type="GO" id="GO:0006633">
    <property type="term" value="P:fatty acid biosynthetic process"/>
    <property type="evidence" value="ECO:0007669"/>
    <property type="project" value="UniProtKB-KW"/>
</dbReference>
<dbReference type="RefSeq" id="WP_072305037.1">
    <property type="nucleotide sequence ID" value="NZ_CBDUMO010000014.1"/>
</dbReference>
<evidence type="ECO:0000259" key="6">
    <source>
        <dbReference type="PROSITE" id="PS50980"/>
    </source>
</evidence>
<feature type="region of interest" description="Disordered" evidence="5">
    <location>
        <begin position="1"/>
        <end position="24"/>
    </location>
</feature>
<sequence>MSAWFKRKEKGIQTATEEKKDTPKGLWYKSPTGKIVESEVLAKNFYVSPEDDYHVRIGSKEYFEILFDDNKFKELDAKLSSKDPLKFEDTKKYVDRLKAAEKKTGLQDAVRTAIGKSNGNDIVIACMDFSFIGGSMGSVVGEKIARAIDFAIKKKVPFMMISKSGGARMMEAALSLMQLAKTSVKLAQLAEAGLPYISLCTDPTTGGTTASYAMLGDINIAEPGALIGFAGPRIVKDTTGKDLPEGFQSSEFLKEHGFLDFITHRRDLKQKVNLYIDLIQNNPVRKHKPMSA</sequence>
<comment type="subcellular location">
    <subcellularLocation>
        <location evidence="4">Cytoplasm</location>
    </subcellularLocation>
</comment>
<keyword evidence="1 4" id="KW-0808">Transferase</keyword>
<dbReference type="AlphaFoldDB" id="A0A1K1R901"/>
<reference evidence="8" key="1">
    <citation type="submission" date="2016-11" db="EMBL/GenBank/DDBJ databases">
        <authorList>
            <person name="Varghese N."/>
            <person name="Submissions S."/>
        </authorList>
    </citation>
    <scope>NUCLEOTIDE SEQUENCE [LARGE SCALE GENOMIC DNA]</scope>
    <source>
        <strain evidence="8">DSM 24786</strain>
    </source>
</reference>